<feature type="non-terminal residue" evidence="1">
    <location>
        <position position="145"/>
    </location>
</feature>
<accession>A0AA39FDT5</accession>
<comment type="caution">
    <text evidence="1">The sequence shown here is derived from an EMBL/GenBank/DDBJ whole genome shotgun (WGS) entry which is preliminary data.</text>
</comment>
<evidence type="ECO:0000313" key="1">
    <source>
        <dbReference type="EMBL" id="KAK0167675.1"/>
    </source>
</evidence>
<proteinExistence type="predicted"/>
<protein>
    <submittedName>
        <fullName evidence="1">Uncharacterized protein</fullName>
    </submittedName>
</protein>
<keyword evidence="2" id="KW-1185">Reference proteome</keyword>
<sequence length="145" mass="16880">MFPIINQIFRPKGKLEIGNFLLEQNKEELITKSNIKLEDCHKNEDGKYFITDTKHKLEILSTHYKNIYEQNDNMGKPGLTSIVNHKTDEIKNEILEDERIGKTLTTFTNNNKATNPIENCDYFSNYTETHIIFKKLNNKKSSGPD</sequence>
<dbReference type="EMBL" id="JAQQBS010001324">
    <property type="protein sequence ID" value="KAK0167675.1"/>
    <property type="molecule type" value="Genomic_DNA"/>
</dbReference>
<dbReference type="Proteomes" id="UP001168990">
    <property type="component" value="Unassembled WGS sequence"/>
</dbReference>
<dbReference type="AlphaFoldDB" id="A0AA39FDT5"/>
<name>A0AA39FDT5_9HYME</name>
<organism evidence="1 2">
    <name type="scientific">Microctonus aethiopoides</name>
    <dbReference type="NCBI Taxonomy" id="144406"/>
    <lineage>
        <taxon>Eukaryota</taxon>
        <taxon>Metazoa</taxon>
        <taxon>Ecdysozoa</taxon>
        <taxon>Arthropoda</taxon>
        <taxon>Hexapoda</taxon>
        <taxon>Insecta</taxon>
        <taxon>Pterygota</taxon>
        <taxon>Neoptera</taxon>
        <taxon>Endopterygota</taxon>
        <taxon>Hymenoptera</taxon>
        <taxon>Apocrita</taxon>
        <taxon>Ichneumonoidea</taxon>
        <taxon>Braconidae</taxon>
        <taxon>Euphorinae</taxon>
        <taxon>Microctonus</taxon>
    </lineage>
</organism>
<gene>
    <name evidence="1" type="ORF">PV328_012439</name>
</gene>
<evidence type="ECO:0000313" key="2">
    <source>
        <dbReference type="Proteomes" id="UP001168990"/>
    </source>
</evidence>
<reference evidence="1" key="1">
    <citation type="journal article" date="2023" name="bioRxiv">
        <title>Scaffold-level genome assemblies of two parasitoid biocontrol wasps reveal the parthenogenesis mechanism and an associated novel virus.</title>
        <authorList>
            <person name="Inwood S."/>
            <person name="Skelly J."/>
            <person name="Guhlin J."/>
            <person name="Harrop T."/>
            <person name="Goldson S."/>
            <person name="Dearden P."/>
        </authorList>
    </citation>
    <scope>NUCLEOTIDE SEQUENCE</scope>
    <source>
        <strain evidence="1">Irish</strain>
        <tissue evidence="1">Whole body</tissue>
    </source>
</reference>
<reference evidence="1" key="2">
    <citation type="submission" date="2023-03" db="EMBL/GenBank/DDBJ databases">
        <authorList>
            <person name="Inwood S.N."/>
            <person name="Skelly J.G."/>
            <person name="Guhlin J."/>
            <person name="Harrop T.W.R."/>
            <person name="Goldson S.G."/>
            <person name="Dearden P.K."/>
        </authorList>
    </citation>
    <scope>NUCLEOTIDE SEQUENCE</scope>
    <source>
        <strain evidence="1">Irish</strain>
        <tissue evidence="1">Whole body</tissue>
    </source>
</reference>